<sequence>MSRGMNIGLMVACKGEAFEMQLVKNATICKGKYHTGVPPDLFTSGKEYFFLMRSSSSDEVFLPDEVTSYSTGYSSCPEGRNCITEKRENVLFTPYE</sequence>
<evidence type="ECO:0000313" key="1">
    <source>
        <dbReference type="EMBL" id="KRY23034.1"/>
    </source>
</evidence>
<accession>A0A0V1AER6</accession>
<comment type="caution">
    <text evidence="1">The sequence shown here is derived from an EMBL/GenBank/DDBJ whole genome shotgun (WGS) entry which is preliminary data.</text>
</comment>
<dbReference type="Proteomes" id="UP000054783">
    <property type="component" value="Unassembled WGS sequence"/>
</dbReference>
<dbReference type="AlphaFoldDB" id="A0A0V1AER6"/>
<dbReference type="EMBL" id="JYDQ01000005">
    <property type="protein sequence ID" value="KRY23034.1"/>
    <property type="molecule type" value="Genomic_DNA"/>
</dbReference>
<gene>
    <name evidence="1" type="ORF">T12_3335</name>
</gene>
<keyword evidence="2" id="KW-1185">Reference proteome</keyword>
<evidence type="ECO:0000313" key="2">
    <source>
        <dbReference type="Proteomes" id="UP000054783"/>
    </source>
</evidence>
<protein>
    <submittedName>
        <fullName evidence="1">Uncharacterized protein</fullName>
    </submittedName>
</protein>
<proteinExistence type="predicted"/>
<organism evidence="1 2">
    <name type="scientific">Trichinella patagoniensis</name>
    <dbReference type="NCBI Taxonomy" id="990121"/>
    <lineage>
        <taxon>Eukaryota</taxon>
        <taxon>Metazoa</taxon>
        <taxon>Ecdysozoa</taxon>
        <taxon>Nematoda</taxon>
        <taxon>Enoplea</taxon>
        <taxon>Dorylaimia</taxon>
        <taxon>Trichinellida</taxon>
        <taxon>Trichinellidae</taxon>
        <taxon>Trichinella</taxon>
    </lineage>
</organism>
<reference evidence="1 2" key="1">
    <citation type="submission" date="2015-01" db="EMBL/GenBank/DDBJ databases">
        <title>Evolution of Trichinella species and genotypes.</title>
        <authorList>
            <person name="Korhonen P.K."/>
            <person name="Edoardo P."/>
            <person name="Giuseppe L.R."/>
            <person name="Gasser R.B."/>
        </authorList>
    </citation>
    <scope>NUCLEOTIDE SEQUENCE [LARGE SCALE GENOMIC DNA]</scope>
    <source>
        <strain evidence="1">ISS2496</strain>
    </source>
</reference>
<name>A0A0V1AER6_9BILA</name>